<dbReference type="Gramene" id="TRITD7Av1G167760.2">
    <property type="protein sequence ID" value="TRITD7Av1G167760.2"/>
    <property type="gene ID" value="TRITD7Av1G167760"/>
</dbReference>
<gene>
    <name evidence="2" type="ORF">TRITD_7Av1G167760</name>
</gene>
<keyword evidence="1" id="KW-0472">Membrane</keyword>
<evidence type="ECO:0000313" key="2">
    <source>
        <dbReference type="EMBL" id="VAI76361.1"/>
    </source>
</evidence>
<accession>A0A9R0ZED2</accession>
<dbReference type="PANTHER" id="PTHR23516">
    <property type="entry name" value="SAM (S-ADENOSYL METHIONINE) TRANSPORTER"/>
    <property type="match status" value="1"/>
</dbReference>
<proteinExistence type="predicted"/>
<dbReference type="Pfam" id="PF05631">
    <property type="entry name" value="MFS_5"/>
    <property type="match status" value="1"/>
</dbReference>
<reference evidence="2 3" key="1">
    <citation type="submission" date="2017-09" db="EMBL/GenBank/DDBJ databases">
        <authorList>
            <consortium name="International Durum Wheat Genome Sequencing Consortium (IDWGSC)"/>
            <person name="Milanesi L."/>
        </authorList>
    </citation>
    <scope>NUCLEOTIDE SEQUENCE [LARGE SCALE GENOMIC DNA]</scope>
    <source>
        <strain evidence="3">cv. Svevo</strain>
    </source>
</reference>
<dbReference type="GO" id="GO:0016020">
    <property type="term" value="C:membrane"/>
    <property type="evidence" value="ECO:0007669"/>
    <property type="project" value="InterPro"/>
</dbReference>
<keyword evidence="1" id="KW-1133">Transmembrane helix</keyword>
<dbReference type="InterPro" id="IPR008509">
    <property type="entry name" value="MOT2/MFSD5"/>
</dbReference>
<feature type="transmembrane region" description="Helical" evidence="1">
    <location>
        <begin position="185"/>
        <end position="206"/>
    </location>
</feature>
<keyword evidence="1" id="KW-0812">Transmembrane</keyword>
<dbReference type="GO" id="GO:0015098">
    <property type="term" value="F:molybdate ion transmembrane transporter activity"/>
    <property type="evidence" value="ECO:0007669"/>
    <property type="project" value="InterPro"/>
</dbReference>
<dbReference type="Proteomes" id="UP000324705">
    <property type="component" value="Chromosome 7A"/>
</dbReference>
<feature type="transmembrane region" description="Helical" evidence="1">
    <location>
        <begin position="218"/>
        <end position="236"/>
    </location>
</feature>
<dbReference type="EMBL" id="LT934123">
    <property type="protein sequence ID" value="VAI76361.1"/>
    <property type="molecule type" value="Genomic_DNA"/>
</dbReference>
<name>A0A9R0ZED2_TRITD</name>
<evidence type="ECO:0000256" key="1">
    <source>
        <dbReference type="SAM" id="Phobius"/>
    </source>
</evidence>
<sequence>MGMVVEREEWVLTPLAYPLISAASLAAVLLLPHFSRPHAAVVTPSSPSPFDVGTTPFLRFRRAFLLLFCLASVAEGIQSVFGEDEFVRCGFGREQMAARLAAATAAALFLGGASGVVSDKLGPQNACIFYWMLQLAVGGLKSFSGLRCAWVNNFILALASSMFCFCFETWIVLEHEKQGQKQDSLFDTFWLMTFFESISLVGSQGITNLLLDDDNKGILLPYTFAALVSIIGILYIRKAPSISTAHHASVIGSYQKSFFAHVLRGECKVMSSNS</sequence>
<organism evidence="2 3">
    <name type="scientific">Triticum turgidum subsp. durum</name>
    <name type="common">Durum wheat</name>
    <name type="synonym">Triticum durum</name>
    <dbReference type="NCBI Taxonomy" id="4567"/>
    <lineage>
        <taxon>Eukaryota</taxon>
        <taxon>Viridiplantae</taxon>
        <taxon>Streptophyta</taxon>
        <taxon>Embryophyta</taxon>
        <taxon>Tracheophyta</taxon>
        <taxon>Spermatophyta</taxon>
        <taxon>Magnoliopsida</taxon>
        <taxon>Liliopsida</taxon>
        <taxon>Poales</taxon>
        <taxon>Poaceae</taxon>
        <taxon>BOP clade</taxon>
        <taxon>Pooideae</taxon>
        <taxon>Triticodae</taxon>
        <taxon>Triticeae</taxon>
        <taxon>Triticinae</taxon>
        <taxon>Triticum</taxon>
    </lineage>
</organism>
<feature type="transmembrane region" description="Helical" evidence="1">
    <location>
        <begin position="63"/>
        <end position="81"/>
    </location>
</feature>
<evidence type="ECO:0000313" key="3">
    <source>
        <dbReference type="Proteomes" id="UP000324705"/>
    </source>
</evidence>
<protein>
    <submittedName>
        <fullName evidence="2">Uncharacterized protein</fullName>
    </submittedName>
</protein>
<keyword evidence="3" id="KW-1185">Reference proteome</keyword>
<feature type="transmembrane region" description="Helical" evidence="1">
    <location>
        <begin position="96"/>
        <end position="116"/>
    </location>
</feature>
<feature type="transmembrane region" description="Helical" evidence="1">
    <location>
        <begin position="12"/>
        <end position="31"/>
    </location>
</feature>
<feature type="transmembrane region" description="Helical" evidence="1">
    <location>
        <begin position="150"/>
        <end position="173"/>
    </location>
</feature>
<dbReference type="PANTHER" id="PTHR23516:SF2">
    <property type="entry name" value="MOLYBDATE-ANION TRANSPORTER"/>
    <property type="match status" value="1"/>
</dbReference>
<dbReference type="AlphaFoldDB" id="A0A9R0ZED2"/>